<keyword evidence="3 6" id="KW-0815">Transposition</keyword>
<accession>A0AA86MZU0</accession>
<evidence type="ECO:0000256" key="1">
    <source>
        <dbReference type="ARBA" id="ARBA00002190"/>
    </source>
</evidence>
<keyword evidence="8" id="KW-1185">Reference proteome</keyword>
<dbReference type="AlphaFoldDB" id="A0AA86MZU0"/>
<dbReference type="PANTHER" id="PTHR33217:SF9">
    <property type="entry name" value="MUTATOR FAMILY TRANSPOSASE"/>
    <property type="match status" value="1"/>
</dbReference>
<proteinExistence type="inferred from homology"/>
<dbReference type="EMBL" id="OX365700">
    <property type="protein sequence ID" value="CAI4032123.1"/>
    <property type="molecule type" value="Genomic_DNA"/>
</dbReference>
<dbReference type="KEGG" id="nti:DNFV4_02548"/>
<keyword evidence="6" id="KW-0814">Transposable element</keyword>
<evidence type="ECO:0000313" key="8">
    <source>
        <dbReference type="Proteomes" id="UP001179121"/>
    </source>
</evidence>
<keyword evidence="5 6" id="KW-0233">DNA recombination</keyword>
<dbReference type="GO" id="GO:0003677">
    <property type="term" value="F:DNA binding"/>
    <property type="evidence" value="ECO:0007669"/>
    <property type="project" value="UniProtKB-UniRule"/>
</dbReference>
<evidence type="ECO:0000313" key="7">
    <source>
        <dbReference type="EMBL" id="CAI4032123.1"/>
    </source>
</evidence>
<evidence type="ECO:0000256" key="2">
    <source>
        <dbReference type="ARBA" id="ARBA00010961"/>
    </source>
</evidence>
<dbReference type="Proteomes" id="UP001179121">
    <property type="component" value="Chromosome"/>
</dbReference>
<organism evidence="7 8">
    <name type="scientific">Nitrospira tepida</name>
    <dbReference type="NCBI Taxonomy" id="2973512"/>
    <lineage>
        <taxon>Bacteria</taxon>
        <taxon>Pseudomonadati</taxon>
        <taxon>Nitrospirota</taxon>
        <taxon>Nitrospiria</taxon>
        <taxon>Nitrospirales</taxon>
        <taxon>Nitrospiraceae</taxon>
        <taxon>Nitrospira</taxon>
    </lineage>
</organism>
<comment type="function">
    <text evidence="1 6">Required for the transposition of the insertion element.</text>
</comment>
<dbReference type="GO" id="GO:0006313">
    <property type="term" value="P:DNA transposition"/>
    <property type="evidence" value="ECO:0007669"/>
    <property type="project" value="UniProtKB-UniRule"/>
</dbReference>
<evidence type="ECO:0000256" key="4">
    <source>
        <dbReference type="ARBA" id="ARBA00023125"/>
    </source>
</evidence>
<dbReference type="RefSeq" id="WP_289268870.1">
    <property type="nucleotide sequence ID" value="NZ_OX365700.1"/>
</dbReference>
<protein>
    <recommendedName>
        <fullName evidence="6">Mutator family transposase</fullName>
    </recommendedName>
</protein>
<dbReference type="PANTHER" id="PTHR33217">
    <property type="entry name" value="TRANSPOSASE FOR INSERTION SEQUENCE ELEMENT IS1081"/>
    <property type="match status" value="1"/>
</dbReference>
<evidence type="ECO:0000256" key="5">
    <source>
        <dbReference type="ARBA" id="ARBA00023172"/>
    </source>
</evidence>
<sequence>MLPIVRTQDGAQESEQAVATALDELAREGARRMILAALEVEAEEYRQRHRDARDPRGHALVVHNGQARPRRLTVGTGTITIRAPRGNERRRVDEVWHKFISRILPPYLRARPRSAPCPLLYLHGLSTGDFREALPALLEADAAGISPAAITRLTATWRTE</sequence>
<reference evidence="7" key="1">
    <citation type="submission" date="2022-10" db="EMBL/GenBank/DDBJ databases">
        <authorList>
            <person name="Koch H."/>
        </authorList>
    </citation>
    <scope>NUCLEOTIDE SEQUENCE</scope>
    <source>
        <strain evidence="7">DNF</strain>
    </source>
</reference>
<evidence type="ECO:0000256" key="3">
    <source>
        <dbReference type="ARBA" id="ARBA00022578"/>
    </source>
</evidence>
<name>A0AA86MZU0_9BACT</name>
<keyword evidence="4 6" id="KW-0238">DNA-binding</keyword>
<comment type="similarity">
    <text evidence="2 6">Belongs to the transposase mutator family.</text>
</comment>
<gene>
    <name evidence="7" type="ORF">DNFV4_02548</name>
</gene>
<evidence type="ECO:0000256" key="6">
    <source>
        <dbReference type="RuleBase" id="RU365089"/>
    </source>
</evidence>
<dbReference type="Pfam" id="PF00872">
    <property type="entry name" value="Transposase_mut"/>
    <property type="match status" value="1"/>
</dbReference>
<dbReference type="GO" id="GO:0004803">
    <property type="term" value="F:transposase activity"/>
    <property type="evidence" value="ECO:0007669"/>
    <property type="project" value="UniProtKB-UniRule"/>
</dbReference>
<dbReference type="InterPro" id="IPR001207">
    <property type="entry name" value="Transposase_mutator"/>
</dbReference>